<evidence type="ECO:0000259" key="2">
    <source>
        <dbReference type="Pfam" id="PF24355"/>
    </source>
</evidence>
<dbReference type="Pfam" id="PF24355">
    <property type="entry name" value="DUF7514"/>
    <property type="match status" value="1"/>
</dbReference>
<feature type="compositionally biased region" description="Basic and acidic residues" evidence="1">
    <location>
        <begin position="452"/>
        <end position="473"/>
    </location>
</feature>
<sequence length="560" mass="64258">MTTENQDSKKTTTDAAHREALQYWGFLIKEDRCGTDMLDRLLKGIATVISTKFEPHDCSDLKPTQLAAFYRAVGGDYDVLFVETPPSSISFIYRALGALHSLQPTPEDDGYSAPTVPALKAKGFVTWQTIQLLLGPEEHARFLQKAVELFDVKDPLTGQVFPKLLPKECFPDRPDEAMEEWYQSVAERLKREAEMETAGKEETARVRVEVRDDGPRSSSEISEEERRGAASYFSDPLYRRERPRAGYARQYSKQASYSEDWGGVVGRVRHMLNPFHRDRRKDRPRRDTDEEYSDDSLDATPLASVPPPIHHHTYAPPERKRPHAPRREGSASTSDSDSESDRPRLYRTSPVLRHRRSHPPSSPPEYFPAYYGERERRYSHDTKPDPRRKQADGPPPPLYGPTKSPLFATHVAQLQAHAYGYERRSAAGPARTSNRPEEIRYVAKVSDTDGGYARERERPRERDRERERGRDKYNSPSSRCSRPYEDERRRSDGYPEERMGVRGDMLRTRSHDRVKDGWDEREHSKERGRDGRVRARYVGGAGGVQDGVGGRRYAAEPPWR</sequence>
<gene>
    <name evidence="3" type="ORF">EI97DRAFT_428737</name>
</gene>
<reference evidence="3" key="1">
    <citation type="journal article" date="2020" name="Stud. Mycol.">
        <title>101 Dothideomycetes genomes: a test case for predicting lifestyles and emergence of pathogens.</title>
        <authorList>
            <person name="Haridas S."/>
            <person name="Albert R."/>
            <person name="Binder M."/>
            <person name="Bloem J."/>
            <person name="Labutti K."/>
            <person name="Salamov A."/>
            <person name="Andreopoulos B."/>
            <person name="Baker S."/>
            <person name="Barry K."/>
            <person name="Bills G."/>
            <person name="Bluhm B."/>
            <person name="Cannon C."/>
            <person name="Castanera R."/>
            <person name="Culley D."/>
            <person name="Daum C."/>
            <person name="Ezra D."/>
            <person name="Gonzalez J."/>
            <person name="Henrissat B."/>
            <person name="Kuo A."/>
            <person name="Liang C."/>
            <person name="Lipzen A."/>
            <person name="Lutzoni F."/>
            <person name="Magnuson J."/>
            <person name="Mondo S."/>
            <person name="Nolan M."/>
            <person name="Ohm R."/>
            <person name="Pangilinan J."/>
            <person name="Park H.-J."/>
            <person name="Ramirez L."/>
            <person name="Alfaro M."/>
            <person name="Sun H."/>
            <person name="Tritt A."/>
            <person name="Yoshinaga Y."/>
            <person name="Zwiers L.-H."/>
            <person name="Turgeon B."/>
            <person name="Goodwin S."/>
            <person name="Spatafora J."/>
            <person name="Crous P."/>
            <person name="Grigoriev I."/>
        </authorList>
    </citation>
    <scope>NUCLEOTIDE SEQUENCE</scope>
    <source>
        <strain evidence="3">CBS 379.55</strain>
    </source>
</reference>
<feature type="compositionally biased region" description="Basic and acidic residues" evidence="1">
    <location>
        <begin position="372"/>
        <end position="391"/>
    </location>
</feature>
<evidence type="ECO:0000313" key="3">
    <source>
        <dbReference type="EMBL" id="KAF2280640.1"/>
    </source>
</evidence>
<name>A0A6A6JVK9_WESOR</name>
<dbReference type="AlphaFoldDB" id="A0A6A6JVK9"/>
<dbReference type="PANTHER" id="PTHR39611">
    <property type="entry name" value="HYDROXYPROLINE-RICH GLYCOPROTEIN DZ-HRGP-RELATED"/>
    <property type="match status" value="1"/>
</dbReference>
<dbReference type="OrthoDB" id="5420895at2759"/>
<protein>
    <recommendedName>
        <fullName evidence="2">DUF7514 domain-containing protein</fullName>
    </recommendedName>
</protein>
<feature type="compositionally biased region" description="Basic and acidic residues" evidence="1">
    <location>
        <begin position="193"/>
        <end position="215"/>
    </location>
</feature>
<dbReference type="EMBL" id="ML986484">
    <property type="protein sequence ID" value="KAF2280640.1"/>
    <property type="molecule type" value="Genomic_DNA"/>
</dbReference>
<feature type="domain" description="DUF7514" evidence="2">
    <location>
        <begin position="26"/>
        <end position="185"/>
    </location>
</feature>
<evidence type="ECO:0000313" key="4">
    <source>
        <dbReference type="Proteomes" id="UP000800097"/>
    </source>
</evidence>
<dbReference type="InterPro" id="IPR055936">
    <property type="entry name" value="DUF7514"/>
</dbReference>
<accession>A0A6A6JVK9</accession>
<feature type="region of interest" description="Disordered" evidence="1">
    <location>
        <begin position="275"/>
        <end position="560"/>
    </location>
</feature>
<feature type="region of interest" description="Disordered" evidence="1">
    <location>
        <begin position="193"/>
        <end position="229"/>
    </location>
</feature>
<dbReference type="GeneID" id="54550455"/>
<organism evidence="3 4">
    <name type="scientific">Westerdykella ornata</name>
    <dbReference type="NCBI Taxonomy" id="318751"/>
    <lineage>
        <taxon>Eukaryota</taxon>
        <taxon>Fungi</taxon>
        <taxon>Dikarya</taxon>
        <taxon>Ascomycota</taxon>
        <taxon>Pezizomycotina</taxon>
        <taxon>Dothideomycetes</taxon>
        <taxon>Pleosporomycetidae</taxon>
        <taxon>Pleosporales</taxon>
        <taxon>Sporormiaceae</taxon>
        <taxon>Westerdykella</taxon>
    </lineage>
</organism>
<evidence type="ECO:0000256" key="1">
    <source>
        <dbReference type="SAM" id="MobiDB-lite"/>
    </source>
</evidence>
<keyword evidence="4" id="KW-1185">Reference proteome</keyword>
<feature type="compositionally biased region" description="Basic and acidic residues" evidence="1">
    <location>
        <begin position="482"/>
        <end position="533"/>
    </location>
</feature>
<proteinExistence type="predicted"/>
<dbReference type="PANTHER" id="PTHR39611:SF2">
    <property type="entry name" value="HYDROXYPROLINE-RICH GLYCOPROTEIN DZ-HRGP"/>
    <property type="match status" value="1"/>
</dbReference>
<feature type="compositionally biased region" description="Gly residues" evidence="1">
    <location>
        <begin position="539"/>
        <end position="550"/>
    </location>
</feature>
<dbReference type="Proteomes" id="UP000800097">
    <property type="component" value="Unassembled WGS sequence"/>
</dbReference>
<dbReference type="RefSeq" id="XP_033658178.1">
    <property type="nucleotide sequence ID" value="XM_033797280.1"/>
</dbReference>